<evidence type="ECO:0000256" key="5">
    <source>
        <dbReference type="ARBA" id="ARBA00022723"/>
    </source>
</evidence>
<name>A0AA46AI32_9CLOT</name>
<dbReference type="Proteomes" id="UP001158066">
    <property type="component" value="Unassembled WGS sequence"/>
</dbReference>
<evidence type="ECO:0000313" key="12">
    <source>
        <dbReference type="Proteomes" id="UP001158066"/>
    </source>
</evidence>
<comment type="similarity">
    <text evidence="3">Belongs to the Nudix hydrolase family. NudC subfamily.</text>
</comment>
<keyword evidence="5" id="KW-0479">Metal-binding</keyword>
<evidence type="ECO:0000259" key="10">
    <source>
        <dbReference type="PROSITE" id="PS51462"/>
    </source>
</evidence>
<dbReference type="SUPFAM" id="SSF55811">
    <property type="entry name" value="Nudix"/>
    <property type="match status" value="1"/>
</dbReference>
<comment type="cofactor">
    <cofactor evidence="1">
        <name>Mg(2+)</name>
        <dbReference type="ChEBI" id="CHEBI:18420"/>
    </cofactor>
</comment>
<dbReference type="NCBIfam" id="NF001299">
    <property type="entry name" value="PRK00241.1"/>
    <property type="match status" value="1"/>
</dbReference>
<evidence type="ECO:0000256" key="7">
    <source>
        <dbReference type="ARBA" id="ARBA00022842"/>
    </source>
</evidence>
<feature type="domain" description="Nudix hydrolase" evidence="10">
    <location>
        <begin position="150"/>
        <end position="275"/>
    </location>
</feature>
<dbReference type="RefSeq" id="WP_283408243.1">
    <property type="nucleotide sequence ID" value="NZ_FXUF01000002.1"/>
</dbReference>
<dbReference type="GO" id="GO:0035529">
    <property type="term" value="F:NADH pyrophosphatase activity"/>
    <property type="evidence" value="ECO:0007669"/>
    <property type="project" value="TreeGrafter"/>
</dbReference>
<dbReference type="PROSITE" id="PS00893">
    <property type="entry name" value="NUDIX_BOX"/>
    <property type="match status" value="1"/>
</dbReference>
<dbReference type="GO" id="GO:0006742">
    <property type="term" value="P:NADP+ catabolic process"/>
    <property type="evidence" value="ECO:0007669"/>
    <property type="project" value="TreeGrafter"/>
</dbReference>
<accession>A0AA46AI32</accession>
<comment type="cofactor">
    <cofactor evidence="2">
        <name>Zn(2+)</name>
        <dbReference type="ChEBI" id="CHEBI:29105"/>
    </cofactor>
</comment>
<keyword evidence="12" id="KW-1185">Reference proteome</keyword>
<keyword evidence="7" id="KW-0460">Magnesium</keyword>
<keyword evidence="6" id="KW-0378">Hydrolase</keyword>
<dbReference type="InterPro" id="IPR020084">
    <property type="entry name" value="NUDIX_hydrolase_CS"/>
</dbReference>
<dbReference type="GO" id="GO:0019677">
    <property type="term" value="P:NAD+ catabolic process"/>
    <property type="evidence" value="ECO:0007669"/>
    <property type="project" value="TreeGrafter"/>
</dbReference>
<protein>
    <recommendedName>
        <fullName evidence="4">NAD(+) diphosphatase</fullName>
        <ecNumber evidence="4">3.6.1.22</ecNumber>
    </recommendedName>
</protein>
<dbReference type="CDD" id="cd03429">
    <property type="entry name" value="NUDIX_NADH_pyrophosphatase_Nudt13"/>
    <property type="match status" value="1"/>
</dbReference>
<dbReference type="InterPro" id="IPR015797">
    <property type="entry name" value="NUDIX_hydrolase-like_dom_sf"/>
</dbReference>
<dbReference type="Pfam" id="PF09297">
    <property type="entry name" value="Zn_ribbon_NUD"/>
    <property type="match status" value="1"/>
</dbReference>
<dbReference type="Pfam" id="PF00293">
    <property type="entry name" value="NUDIX"/>
    <property type="match status" value="1"/>
</dbReference>
<dbReference type="Gene3D" id="3.90.79.10">
    <property type="entry name" value="Nucleoside Triphosphate Pyrophosphohydrolase"/>
    <property type="match status" value="1"/>
</dbReference>
<reference evidence="11" key="1">
    <citation type="submission" date="2017-05" db="EMBL/GenBank/DDBJ databases">
        <authorList>
            <person name="Varghese N."/>
            <person name="Submissions S."/>
        </authorList>
    </citation>
    <scope>NUCLEOTIDE SEQUENCE</scope>
    <source>
        <strain evidence="11">Su22</strain>
    </source>
</reference>
<proteinExistence type="inferred from homology"/>
<dbReference type="EC" id="3.6.1.22" evidence="4"/>
<evidence type="ECO:0000256" key="6">
    <source>
        <dbReference type="ARBA" id="ARBA00022801"/>
    </source>
</evidence>
<dbReference type="Gene3D" id="3.90.79.20">
    <property type="match status" value="1"/>
</dbReference>
<dbReference type="InterPro" id="IPR050241">
    <property type="entry name" value="NAD-cap_RNA_hydrolase_NudC"/>
</dbReference>
<evidence type="ECO:0000313" key="11">
    <source>
        <dbReference type="EMBL" id="SMP45659.1"/>
    </source>
</evidence>
<dbReference type="AlphaFoldDB" id="A0AA46AI32"/>
<evidence type="ECO:0000256" key="8">
    <source>
        <dbReference type="ARBA" id="ARBA00023027"/>
    </source>
</evidence>
<evidence type="ECO:0000256" key="2">
    <source>
        <dbReference type="ARBA" id="ARBA00001947"/>
    </source>
</evidence>
<comment type="catalytic activity">
    <reaction evidence="9">
        <text>a 5'-end NAD(+)-phospho-ribonucleoside in mRNA + H2O = a 5'-end phospho-adenosine-phospho-ribonucleoside in mRNA + beta-nicotinamide D-ribonucleotide + 2 H(+)</text>
        <dbReference type="Rhea" id="RHEA:60876"/>
        <dbReference type="Rhea" id="RHEA-COMP:15698"/>
        <dbReference type="Rhea" id="RHEA-COMP:15719"/>
        <dbReference type="ChEBI" id="CHEBI:14649"/>
        <dbReference type="ChEBI" id="CHEBI:15377"/>
        <dbReference type="ChEBI" id="CHEBI:15378"/>
        <dbReference type="ChEBI" id="CHEBI:144029"/>
        <dbReference type="ChEBI" id="CHEBI:144051"/>
    </reaction>
    <physiologicalReaction direction="left-to-right" evidence="9">
        <dbReference type="Rhea" id="RHEA:60877"/>
    </physiologicalReaction>
</comment>
<gene>
    <name evidence="11" type="ORF">SAMN06296020_102343</name>
</gene>
<dbReference type="PROSITE" id="PS51462">
    <property type="entry name" value="NUDIX"/>
    <property type="match status" value="1"/>
</dbReference>
<dbReference type="InterPro" id="IPR000086">
    <property type="entry name" value="NUDIX_hydrolase_dom"/>
</dbReference>
<dbReference type="InterPro" id="IPR049734">
    <property type="entry name" value="NudC-like_C"/>
</dbReference>
<dbReference type="PANTHER" id="PTHR42904:SF6">
    <property type="entry name" value="NAD-CAPPED RNA HYDROLASE NUDT12"/>
    <property type="match status" value="1"/>
</dbReference>
<dbReference type="PANTHER" id="PTHR42904">
    <property type="entry name" value="NUDIX HYDROLASE, NUDC SUBFAMILY"/>
    <property type="match status" value="1"/>
</dbReference>
<evidence type="ECO:0000256" key="1">
    <source>
        <dbReference type="ARBA" id="ARBA00001946"/>
    </source>
</evidence>
<dbReference type="GO" id="GO:0046872">
    <property type="term" value="F:metal ion binding"/>
    <property type="evidence" value="ECO:0007669"/>
    <property type="project" value="UniProtKB-KW"/>
</dbReference>
<keyword evidence="8" id="KW-0520">NAD</keyword>
<evidence type="ECO:0000256" key="4">
    <source>
        <dbReference type="ARBA" id="ARBA00012381"/>
    </source>
</evidence>
<organism evidence="11 12">
    <name type="scientific">Anoxynatronum buryatiense</name>
    <dbReference type="NCBI Taxonomy" id="489973"/>
    <lineage>
        <taxon>Bacteria</taxon>
        <taxon>Bacillati</taxon>
        <taxon>Bacillota</taxon>
        <taxon>Clostridia</taxon>
        <taxon>Eubacteriales</taxon>
        <taxon>Clostridiaceae</taxon>
        <taxon>Anoxynatronum</taxon>
    </lineage>
</organism>
<sequence length="281" mass="32869">MIQDIEPRVFSNRFQEKTATLRDLFLAYKDDRVLVREDKEKLWYPSFSDFEADYPDLIRKAHFLFTIDEMNYFRVDQKGLDEVDGWIYAPTTRFRTEPKYWRSFAGAVGWQLSRWYDNHRFCSRCGKPTVPSRKERMLYCEECTFQSYPVLSPCVIVGVYDGDRLLLTKYAGRAYKNHALIAGFVEIGESLEEAVRREVMEEVGLRIKNISYYKSQPWPFTDTLLAGFFAQLDGDDTIIIEEDELASGEWINREDIPPDELKISLTGEMMEAFRKGVITAS</sequence>
<dbReference type="GO" id="GO:0005829">
    <property type="term" value="C:cytosol"/>
    <property type="evidence" value="ECO:0007669"/>
    <property type="project" value="TreeGrafter"/>
</dbReference>
<comment type="caution">
    <text evidence="11">The sequence shown here is derived from an EMBL/GenBank/DDBJ whole genome shotgun (WGS) entry which is preliminary data.</text>
</comment>
<dbReference type="EMBL" id="FXUF01000002">
    <property type="protein sequence ID" value="SMP45659.1"/>
    <property type="molecule type" value="Genomic_DNA"/>
</dbReference>
<dbReference type="InterPro" id="IPR015376">
    <property type="entry name" value="Znr_NADH_PPase"/>
</dbReference>
<evidence type="ECO:0000256" key="3">
    <source>
        <dbReference type="ARBA" id="ARBA00009595"/>
    </source>
</evidence>
<evidence type="ECO:0000256" key="9">
    <source>
        <dbReference type="ARBA" id="ARBA00023679"/>
    </source>
</evidence>